<evidence type="ECO:0000256" key="4">
    <source>
        <dbReference type="ARBA" id="ARBA00022982"/>
    </source>
</evidence>
<proteinExistence type="inferred from homology"/>
<dbReference type="InterPro" id="IPR006311">
    <property type="entry name" value="TAT_signal"/>
</dbReference>
<keyword evidence="3" id="KW-0732">Signal</keyword>
<dbReference type="InterPro" id="IPR036249">
    <property type="entry name" value="Thioredoxin-like_sf"/>
</dbReference>
<accession>M0A432</accession>
<keyword evidence="5" id="KW-0560">Oxidoreductase</keyword>
<feature type="domain" description="Thioredoxin-like fold" evidence="9">
    <location>
        <begin position="32"/>
        <end position="189"/>
    </location>
</feature>
<evidence type="ECO:0000256" key="8">
    <source>
        <dbReference type="SAM" id="MobiDB-lite"/>
    </source>
</evidence>
<dbReference type="InterPro" id="IPR012336">
    <property type="entry name" value="Thioredoxin-like_fold"/>
</dbReference>
<dbReference type="PATRIC" id="fig|1230458.4.peg.1696"/>
<dbReference type="PROSITE" id="PS51257">
    <property type="entry name" value="PROKAR_LIPOPROTEIN"/>
    <property type="match status" value="1"/>
</dbReference>
<evidence type="ECO:0000256" key="5">
    <source>
        <dbReference type="ARBA" id="ARBA00023002"/>
    </source>
</evidence>
<keyword evidence="4" id="KW-0249">Electron transport</keyword>
<keyword evidence="4" id="KW-0813">Transport</keyword>
<keyword evidence="11" id="KW-1185">Reference proteome</keyword>
<dbReference type="PANTHER" id="PTHR13887:SF14">
    <property type="entry name" value="DISULFIDE BOND FORMATION PROTEIN D"/>
    <property type="match status" value="1"/>
</dbReference>
<evidence type="ECO:0000256" key="1">
    <source>
        <dbReference type="ARBA" id="ARBA00005791"/>
    </source>
</evidence>
<comment type="similarity">
    <text evidence="2">Belongs to the glutaredoxin family.</text>
</comment>
<reference evidence="10 11" key="1">
    <citation type="journal article" date="2014" name="PLoS Genet.">
        <title>Phylogenetically driven sequencing of extremely halophilic archaea reveals strategies for static and dynamic osmo-response.</title>
        <authorList>
            <person name="Becker E.A."/>
            <person name="Seitzer P.M."/>
            <person name="Tritt A."/>
            <person name="Larsen D."/>
            <person name="Krusor M."/>
            <person name="Yao A.I."/>
            <person name="Wu D."/>
            <person name="Madern D."/>
            <person name="Eisen J.A."/>
            <person name="Darling A.E."/>
            <person name="Facciotti M.T."/>
        </authorList>
    </citation>
    <scope>NUCLEOTIDE SEQUENCE [LARGE SCALE GENOMIC DNA]</scope>
    <source>
        <strain evidence="10 11">DSM 12281</strain>
    </source>
</reference>
<dbReference type="OrthoDB" id="15256at2157"/>
<dbReference type="AlphaFoldDB" id="M0A432"/>
<dbReference type="Proteomes" id="UP000011648">
    <property type="component" value="Unassembled WGS sequence"/>
</dbReference>
<dbReference type="Pfam" id="PF13462">
    <property type="entry name" value="Thioredoxin_4"/>
    <property type="match status" value="1"/>
</dbReference>
<dbReference type="PROSITE" id="PS51318">
    <property type="entry name" value="TAT"/>
    <property type="match status" value="1"/>
</dbReference>
<dbReference type="EMBL" id="AOIL01000028">
    <property type="protein sequence ID" value="ELY92657.1"/>
    <property type="molecule type" value="Genomic_DNA"/>
</dbReference>
<dbReference type="RefSeq" id="WP_006825478.1">
    <property type="nucleotide sequence ID" value="NZ_AOIL01000028.1"/>
</dbReference>
<name>M0A432_9EURY</name>
<dbReference type="PANTHER" id="PTHR13887">
    <property type="entry name" value="GLUTATHIONE S-TRANSFERASE KAPPA"/>
    <property type="match status" value="1"/>
</dbReference>
<comment type="caution">
    <text evidence="10">The sequence shown here is derived from an EMBL/GenBank/DDBJ whole genome shotgun (WGS) entry which is preliminary data.</text>
</comment>
<keyword evidence="7" id="KW-0676">Redox-active center</keyword>
<evidence type="ECO:0000256" key="3">
    <source>
        <dbReference type="ARBA" id="ARBA00022729"/>
    </source>
</evidence>
<sequence>MRRTRRAILATTAAVGIGGVAGCLGNGGPPDAPVNGDSDADVSVTIYEDFSCHFCQAFKLQVYPELENQYIEPGEIQYEFRDFPVPVKEKWSWEVASAAREVFEDEGNDAFWTFASDIYEHLGSYTYDVIEEVADDAGADGGAVREAAEDEQHRSVIEDNKSHGDSNDVAGTPTVFVDGEQVEFYESDDFVMMALEQTTTAIENALE</sequence>
<dbReference type="STRING" id="1230458.C484_08513"/>
<evidence type="ECO:0000259" key="9">
    <source>
        <dbReference type="Pfam" id="PF13462"/>
    </source>
</evidence>
<comment type="similarity">
    <text evidence="1">Belongs to the thioredoxin family. DsbA subfamily.</text>
</comment>
<protein>
    <submittedName>
        <fullName evidence="10">Disulfide bond formation protein</fullName>
    </submittedName>
</protein>
<gene>
    <name evidence="10" type="ORF">C484_08513</name>
</gene>
<evidence type="ECO:0000256" key="6">
    <source>
        <dbReference type="ARBA" id="ARBA00023157"/>
    </source>
</evidence>
<evidence type="ECO:0000313" key="11">
    <source>
        <dbReference type="Proteomes" id="UP000011648"/>
    </source>
</evidence>
<dbReference type="GO" id="GO:0016491">
    <property type="term" value="F:oxidoreductase activity"/>
    <property type="evidence" value="ECO:0007669"/>
    <property type="project" value="UniProtKB-KW"/>
</dbReference>
<keyword evidence="6" id="KW-1015">Disulfide bond</keyword>
<evidence type="ECO:0000256" key="7">
    <source>
        <dbReference type="ARBA" id="ARBA00023284"/>
    </source>
</evidence>
<dbReference type="SUPFAM" id="SSF52833">
    <property type="entry name" value="Thioredoxin-like"/>
    <property type="match status" value="1"/>
</dbReference>
<evidence type="ECO:0000256" key="2">
    <source>
        <dbReference type="ARBA" id="ARBA00007787"/>
    </source>
</evidence>
<feature type="region of interest" description="Disordered" evidence="8">
    <location>
        <begin position="147"/>
        <end position="173"/>
    </location>
</feature>
<organism evidence="10 11">
    <name type="scientific">Natrialba taiwanensis DSM 12281</name>
    <dbReference type="NCBI Taxonomy" id="1230458"/>
    <lineage>
        <taxon>Archaea</taxon>
        <taxon>Methanobacteriati</taxon>
        <taxon>Methanobacteriota</taxon>
        <taxon>Stenosarchaea group</taxon>
        <taxon>Halobacteria</taxon>
        <taxon>Halobacteriales</taxon>
        <taxon>Natrialbaceae</taxon>
        <taxon>Natrialba</taxon>
    </lineage>
</organism>
<feature type="compositionally biased region" description="Basic and acidic residues" evidence="8">
    <location>
        <begin position="147"/>
        <end position="166"/>
    </location>
</feature>
<dbReference type="Gene3D" id="3.40.30.10">
    <property type="entry name" value="Glutaredoxin"/>
    <property type="match status" value="1"/>
</dbReference>
<evidence type="ECO:0000313" key="10">
    <source>
        <dbReference type="EMBL" id="ELY92657.1"/>
    </source>
</evidence>